<keyword evidence="3" id="KW-1185">Reference proteome</keyword>
<evidence type="ECO:0000313" key="2">
    <source>
        <dbReference type="EMBL" id="KAI9562589.1"/>
    </source>
</evidence>
<gene>
    <name evidence="2" type="ORF">GHT06_010043</name>
</gene>
<feature type="compositionally biased region" description="Pro residues" evidence="1">
    <location>
        <begin position="292"/>
        <end position="315"/>
    </location>
</feature>
<dbReference type="PANTHER" id="PTHR24637">
    <property type="entry name" value="COLLAGEN"/>
    <property type="match status" value="1"/>
</dbReference>
<name>A0AAD5Q002_9CRUS</name>
<dbReference type="Proteomes" id="UP000820818">
    <property type="component" value="Linkage Group LG2"/>
</dbReference>
<dbReference type="EMBL" id="WJBH02000002">
    <property type="protein sequence ID" value="KAI9562589.1"/>
    <property type="molecule type" value="Genomic_DNA"/>
</dbReference>
<comment type="caution">
    <text evidence="2">The sequence shown here is derived from an EMBL/GenBank/DDBJ whole genome shotgun (WGS) entry which is preliminary data.</text>
</comment>
<organism evidence="2 3">
    <name type="scientific">Daphnia sinensis</name>
    <dbReference type="NCBI Taxonomy" id="1820382"/>
    <lineage>
        <taxon>Eukaryota</taxon>
        <taxon>Metazoa</taxon>
        <taxon>Ecdysozoa</taxon>
        <taxon>Arthropoda</taxon>
        <taxon>Crustacea</taxon>
        <taxon>Branchiopoda</taxon>
        <taxon>Diplostraca</taxon>
        <taxon>Cladocera</taxon>
        <taxon>Anomopoda</taxon>
        <taxon>Daphniidae</taxon>
        <taxon>Daphnia</taxon>
        <taxon>Daphnia similis group</taxon>
    </lineage>
</organism>
<dbReference type="PANTHER" id="PTHR24637:SF428">
    <property type="entry name" value="SCAVENGER RECEPTOR CLASS A MEMBER 3"/>
    <property type="match status" value="1"/>
</dbReference>
<protein>
    <submittedName>
        <fullName evidence="2">Uncharacterized protein</fullName>
    </submittedName>
</protein>
<dbReference type="Pfam" id="PF01391">
    <property type="entry name" value="Collagen"/>
    <property type="match status" value="1"/>
</dbReference>
<dbReference type="InterPro" id="IPR008160">
    <property type="entry name" value="Collagen"/>
</dbReference>
<sequence>MACKNHRKKRTRFKDLQKNFRISGGAFWNSRKPPRTANASGKSRDVRSDNSIAFGSNYYRPNPFIDVHPRVPYSHWYSQLQGNRHQVRPFYIPEPVMSYATYYPHRPTYWIPPSQSYDQLYNRKKQLKDQLLYDEQLAEELALLRGPPVYPTQLAEYGPNLLRPSYFETLESEIEAQQQAHGRFRGGFAQNGGLSALIRGPPGLFDEEDEETAEFRRNKGQDPKIFGWKLNFLQNLLRGPPGPTGPTGSTGPTGPTGATGATGATGPAGADGAAGAPGADGPPGPAGADGLPGPPGLDGPPGPPGLDGPPGPTGR</sequence>
<reference evidence="2 3" key="1">
    <citation type="submission" date="2022-05" db="EMBL/GenBank/DDBJ databases">
        <title>A multi-omics perspective on studying reproductive biology in Daphnia sinensis.</title>
        <authorList>
            <person name="Jia J."/>
        </authorList>
    </citation>
    <scope>NUCLEOTIDE SEQUENCE [LARGE SCALE GENOMIC DNA]</scope>
    <source>
        <strain evidence="2 3">WSL</strain>
    </source>
</reference>
<evidence type="ECO:0000313" key="3">
    <source>
        <dbReference type="Proteomes" id="UP000820818"/>
    </source>
</evidence>
<evidence type="ECO:0000256" key="1">
    <source>
        <dbReference type="SAM" id="MobiDB-lite"/>
    </source>
</evidence>
<accession>A0AAD5Q002</accession>
<dbReference type="AlphaFoldDB" id="A0AAD5Q002"/>
<feature type="region of interest" description="Disordered" evidence="1">
    <location>
        <begin position="236"/>
        <end position="315"/>
    </location>
</feature>
<proteinExistence type="predicted"/>
<feature type="compositionally biased region" description="Low complexity" evidence="1">
    <location>
        <begin position="246"/>
        <end position="279"/>
    </location>
</feature>